<sequence length="452" mass="48250">MHPFSPPSRSPLSRRGLLRLGAAAGGSAALASLLAACSTQGPQAAVESGAVDLSFWTHDDGYVSFFTEALPLAAQRSAFDYSLDVTKIGATDIVTKLIAQAVAGTGTPDVVGLEVANFARTLRGSIAPELLVDLTEATAPYRDDLIAARVDAFSKDGSLYALDSDTPLAVYYYRADEFERLGVPVDVETWEEFARVGGEISAREGVSFGALSVGSDLPQVVQGYQLLLMQRGGQLFDRDGRLDLETPEAEEALRFAVDGLASGFLTTVADYYGPSMQSGLKDGTILGVDMPTWYSSYGIKPNVPEQAGLWRVKALPRFENGGGRTAVGGGTGFAAVTGKANSDAAVELILAAYLDPAQQVKRYRDLGYLPTLRSVFDDPELAVITDEYFGGQALFDVYGEIIDEVPSLYQSQDQQILTTVLSGYLLQAYKGTLSPAQALRATAEDFRGQARS</sequence>
<accession>A0A9X2E062</accession>
<dbReference type="Proteomes" id="UP001155240">
    <property type="component" value="Unassembled WGS sequence"/>
</dbReference>
<dbReference type="PANTHER" id="PTHR43649">
    <property type="entry name" value="ARABINOSE-BINDING PROTEIN-RELATED"/>
    <property type="match status" value="1"/>
</dbReference>
<dbReference type="Pfam" id="PF13416">
    <property type="entry name" value="SBP_bac_8"/>
    <property type="match status" value="1"/>
</dbReference>
<dbReference type="Gene3D" id="3.40.190.10">
    <property type="entry name" value="Periplasmic binding protein-like II"/>
    <property type="match status" value="1"/>
</dbReference>
<gene>
    <name evidence="2" type="ORF">NB037_16125</name>
</gene>
<keyword evidence="3" id="KW-1185">Reference proteome</keyword>
<organism evidence="2 3">
    <name type="scientific">Rathayibacter rubneri</name>
    <dbReference type="NCBI Taxonomy" id="2950106"/>
    <lineage>
        <taxon>Bacteria</taxon>
        <taxon>Bacillati</taxon>
        <taxon>Actinomycetota</taxon>
        <taxon>Actinomycetes</taxon>
        <taxon>Micrococcales</taxon>
        <taxon>Microbacteriaceae</taxon>
        <taxon>Rathayibacter</taxon>
    </lineage>
</organism>
<evidence type="ECO:0000256" key="1">
    <source>
        <dbReference type="SAM" id="SignalP"/>
    </source>
</evidence>
<dbReference type="InterPro" id="IPR006059">
    <property type="entry name" value="SBP"/>
</dbReference>
<dbReference type="PROSITE" id="PS51318">
    <property type="entry name" value="TAT"/>
    <property type="match status" value="1"/>
</dbReference>
<protein>
    <submittedName>
        <fullName evidence="2">ABC transporter substrate-binding protein</fullName>
    </submittedName>
</protein>
<dbReference type="EMBL" id="JAMRYM010000095">
    <property type="protein sequence ID" value="MCM6763944.1"/>
    <property type="molecule type" value="Genomic_DNA"/>
</dbReference>
<dbReference type="InterPro" id="IPR006311">
    <property type="entry name" value="TAT_signal"/>
</dbReference>
<dbReference type="AlphaFoldDB" id="A0A9X2E062"/>
<keyword evidence="1" id="KW-0732">Signal</keyword>
<dbReference type="InterPro" id="IPR050490">
    <property type="entry name" value="Bact_solute-bd_prot1"/>
</dbReference>
<reference evidence="2" key="1">
    <citation type="submission" date="2022-06" db="EMBL/GenBank/DDBJ databases">
        <title>Whole genome shotgun sequencing (WGS) of Rathayibacter sp. ZW T2_19, isolated from stored onions (Allium cepa).</title>
        <authorList>
            <person name="Stoll D.A."/>
            <person name="Huch M."/>
        </authorList>
    </citation>
    <scope>NUCLEOTIDE SEQUENCE</scope>
    <source>
        <strain evidence="2">ZW T2_19</strain>
    </source>
</reference>
<proteinExistence type="predicted"/>
<comment type="caution">
    <text evidence="2">The sequence shown here is derived from an EMBL/GenBank/DDBJ whole genome shotgun (WGS) entry which is preliminary data.</text>
</comment>
<dbReference type="RefSeq" id="WP_251947551.1">
    <property type="nucleotide sequence ID" value="NZ_JAMRYM010000095.1"/>
</dbReference>
<dbReference type="PANTHER" id="PTHR43649:SF32">
    <property type="entry name" value="SUGAR BINDING SECRETED PROTEIN"/>
    <property type="match status" value="1"/>
</dbReference>
<feature type="chain" id="PRO_5040997130" evidence="1">
    <location>
        <begin position="32"/>
        <end position="452"/>
    </location>
</feature>
<name>A0A9X2E062_9MICO</name>
<evidence type="ECO:0000313" key="3">
    <source>
        <dbReference type="Proteomes" id="UP001155240"/>
    </source>
</evidence>
<dbReference type="SUPFAM" id="SSF53850">
    <property type="entry name" value="Periplasmic binding protein-like II"/>
    <property type="match status" value="1"/>
</dbReference>
<evidence type="ECO:0000313" key="2">
    <source>
        <dbReference type="EMBL" id="MCM6763944.1"/>
    </source>
</evidence>
<feature type="signal peptide" evidence="1">
    <location>
        <begin position="1"/>
        <end position="31"/>
    </location>
</feature>